<evidence type="ECO:0000313" key="2">
    <source>
        <dbReference type="EMBL" id="TDV24262.1"/>
    </source>
</evidence>
<proteinExistence type="predicted"/>
<dbReference type="AlphaFoldDB" id="A0A4R7UCT4"/>
<name>A0A4R7UCT4_9BACT</name>
<dbReference type="RefSeq" id="WP_134110407.1">
    <property type="nucleotide sequence ID" value="NZ_SOCN01000001.1"/>
</dbReference>
<protein>
    <recommendedName>
        <fullName evidence="4">Lipoprotein</fullName>
    </recommendedName>
</protein>
<feature type="signal peptide" evidence="1">
    <location>
        <begin position="1"/>
        <end position="28"/>
    </location>
</feature>
<feature type="chain" id="PRO_5020784087" description="Lipoprotein" evidence="1">
    <location>
        <begin position="29"/>
        <end position="445"/>
    </location>
</feature>
<keyword evidence="1" id="KW-0732">Signal</keyword>
<organism evidence="2 3">
    <name type="scientific">Mycoplasmopsis mustelae</name>
    <dbReference type="NCBI Taxonomy" id="171289"/>
    <lineage>
        <taxon>Bacteria</taxon>
        <taxon>Bacillati</taxon>
        <taxon>Mycoplasmatota</taxon>
        <taxon>Mycoplasmoidales</taxon>
        <taxon>Metamycoplasmataceae</taxon>
        <taxon>Mycoplasmopsis</taxon>
    </lineage>
</organism>
<dbReference type="PROSITE" id="PS51257">
    <property type="entry name" value="PROKAR_LIPOPROTEIN"/>
    <property type="match status" value="1"/>
</dbReference>
<keyword evidence="3" id="KW-1185">Reference proteome</keyword>
<dbReference type="OrthoDB" id="403819at2"/>
<evidence type="ECO:0000313" key="3">
    <source>
        <dbReference type="Proteomes" id="UP000295757"/>
    </source>
</evidence>
<evidence type="ECO:0000256" key="1">
    <source>
        <dbReference type="SAM" id="SignalP"/>
    </source>
</evidence>
<comment type="caution">
    <text evidence="2">The sequence shown here is derived from an EMBL/GenBank/DDBJ whole genome shotgun (WGS) entry which is preliminary data.</text>
</comment>
<gene>
    <name evidence="2" type="ORF">BCF59_0216</name>
</gene>
<accession>A0A4R7UCT4</accession>
<sequence length="445" mass="52073">MLLNKKLKFLLFLTGSIAILTTSCSANSVYLNSVDGKAQYFVNLIKLKQEYQNVTSNNSVIFDQFTNHLTSIVKQNKNSRTNTEYKNFFKDSNFKKITSKKDFEKEILSRINVLYSKIDVPKILSDDEVTKIFEIDFLKGQKLNNVLENKDILIFETKDDRFNWRLIQYLFDFDTNKNNNGKINILQINPLLLSNIKPGIQTTDKLSDRQIFTVMLLPKSKDFEIKYTSEQENDKLFNDLYDKFGYKVEKFIKQQDSDIVNQLIDKIQEKQDIKFQRLSFLGSLKTESLSNLQQNSDILTINNSNEFDEYILNPLLKVSQENQLDLSSKDIKTKFEKEYLNDQGINYILKNNKIIVQRIVNTDNWISLNVPNRIIKYTSDSNKLSLAYVSDRIFNYTFSISDYNYRPKNEIFYQVLVVSKNTAIKTKGLLGYKEANDFLIKNKDL</sequence>
<dbReference type="EMBL" id="SOCN01000001">
    <property type="protein sequence ID" value="TDV24262.1"/>
    <property type="molecule type" value="Genomic_DNA"/>
</dbReference>
<dbReference type="Proteomes" id="UP000295757">
    <property type="component" value="Unassembled WGS sequence"/>
</dbReference>
<evidence type="ECO:0008006" key="4">
    <source>
        <dbReference type="Google" id="ProtNLM"/>
    </source>
</evidence>
<reference evidence="2 3" key="1">
    <citation type="submission" date="2019-03" db="EMBL/GenBank/DDBJ databases">
        <title>Genomic Encyclopedia of Archaeal and Bacterial Type Strains, Phase II (KMG-II): from individual species to whole genera.</title>
        <authorList>
            <person name="Goeker M."/>
        </authorList>
    </citation>
    <scope>NUCLEOTIDE SEQUENCE [LARGE SCALE GENOMIC DNA]</scope>
    <source>
        <strain evidence="2 3">ATCC 35214</strain>
    </source>
</reference>